<name>A0A9X0YI50_9FLAO</name>
<dbReference type="Proteomes" id="UP001138672">
    <property type="component" value="Unassembled WGS sequence"/>
</dbReference>
<protein>
    <submittedName>
        <fullName evidence="1">Uncharacterized protein</fullName>
    </submittedName>
</protein>
<accession>A0A9X0YI50</accession>
<evidence type="ECO:0000313" key="2">
    <source>
        <dbReference type="EMBL" id="MDQ0334674.1"/>
    </source>
</evidence>
<dbReference type="Proteomes" id="UP001231587">
    <property type="component" value="Unassembled WGS sequence"/>
</dbReference>
<dbReference type="EMBL" id="JAGGJQ010000003">
    <property type="protein sequence ID" value="MBP1839370.1"/>
    <property type="molecule type" value="Genomic_DNA"/>
</dbReference>
<dbReference type="EMBL" id="JAUSUU010000003">
    <property type="protein sequence ID" value="MDQ0334674.1"/>
    <property type="molecule type" value="Genomic_DNA"/>
</dbReference>
<evidence type="ECO:0000313" key="1">
    <source>
        <dbReference type="EMBL" id="MBP1839370.1"/>
    </source>
</evidence>
<dbReference type="OrthoDB" id="1442510at2"/>
<evidence type="ECO:0000313" key="4">
    <source>
        <dbReference type="Proteomes" id="UP001231587"/>
    </source>
</evidence>
<reference evidence="1" key="1">
    <citation type="submission" date="2021-03" db="EMBL/GenBank/DDBJ databases">
        <title>Genomic Encyclopedia of Type Strains, Phase IV (KMG-IV): sequencing the most valuable type-strain genomes for metagenomic binning, comparative biology and taxonomic classification.</title>
        <authorList>
            <person name="Goeker M."/>
        </authorList>
    </citation>
    <scope>NUCLEOTIDE SEQUENCE</scope>
    <source>
        <strain evidence="1">DSM 15523</strain>
        <strain evidence="2 4">DSM 16476</strain>
    </source>
</reference>
<organism evidence="1 3">
    <name type="scientific">Formosa algae</name>
    <dbReference type="NCBI Taxonomy" id="225843"/>
    <lineage>
        <taxon>Bacteria</taxon>
        <taxon>Pseudomonadati</taxon>
        <taxon>Bacteroidota</taxon>
        <taxon>Flavobacteriia</taxon>
        <taxon>Flavobacteriales</taxon>
        <taxon>Flavobacteriaceae</taxon>
        <taxon>Formosa</taxon>
    </lineage>
</organism>
<dbReference type="RefSeq" id="WP_157486300.1">
    <property type="nucleotide sequence ID" value="NZ_JAGGJQ010000003.1"/>
</dbReference>
<proteinExistence type="predicted"/>
<sequence>MPNKNTYHNSTLFKIFSLGLLLLLSPCSVRNSLQSVLQLEQTEVSSKSKVAQLNGSCVALEVSKVTVSTSSKSYSKIAQLLPLSSKYIGLASVLVSGNPVTLQFENQIVTPLKVPLYILYKNKKDAILA</sequence>
<evidence type="ECO:0000313" key="3">
    <source>
        <dbReference type="Proteomes" id="UP001138672"/>
    </source>
</evidence>
<comment type="caution">
    <text evidence="1">The sequence shown here is derived from an EMBL/GenBank/DDBJ whole genome shotgun (WGS) entry which is preliminary data.</text>
</comment>
<dbReference type="AlphaFoldDB" id="A0A9X0YI50"/>
<gene>
    <name evidence="1" type="ORF">J2Z56_001281</name>
    <name evidence="2" type="ORF">J2Z57_001107</name>
</gene>
<keyword evidence="4" id="KW-1185">Reference proteome</keyword>